<sequence length="40" mass="4885">MVLAWRTFTCRETCTCFCTQFNTICETFYMCFCWSFSMLK</sequence>
<accession>A0A2P2PR17</accession>
<dbReference type="AlphaFoldDB" id="A0A2P2PR17"/>
<protein>
    <submittedName>
        <fullName evidence="1">Uncharacterized protein</fullName>
    </submittedName>
</protein>
<reference evidence="1" key="1">
    <citation type="submission" date="2018-02" db="EMBL/GenBank/DDBJ databases">
        <title>Rhizophora mucronata_Transcriptome.</title>
        <authorList>
            <person name="Meera S.P."/>
            <person name="Sreeshan A."/>
            <person name="Augustine A."/>
        </authorList>
    </citation>
    <scope>NUCLEOTIDE SEQUENCE</scope>
    <source>
        <tissue evidence="1">Leaf</tissue>
    </source>
</reference>
<proteinExistence type="predicted"/>
<organism evidence="1">
    <name type="scientific">Rhizophora mucronata</name>
    <name type="common">Asiatic mangrove</name>
    <dbReference type="NCBI Taxonomy" id="61149"/>
    <lineage>
        <taxon>Eukaryota</taxon>
        <taxon>Viridiplantae</taxon>
        <taxon>Streptophyta</taxon>
        <taxon>Embryophyta</taxon>
        <taxon>Tracheophyta</taxon>
        <taxon>Spermatophyta</taxon>
        <taxon>Magnoliopsida</taxon>
        <taxon>eudicotyledons</taxon>
        <taxon>Gunneridae</taxon>
        <taxon>Pentapetalae</taxon>
        <taxon>rosids</taxon>
        <taxon>fabids</taxon>
        <taxon>Malpighiales</taxon>
        <taxon>Rhizophoraceae</taxon>
        <taxon>Rhizophora</taxon>
    </lineage>
</organism>
<name>A0A2P2PR17_RHIMU</name>
<evidence type="ECO:0000313" key="1">
    <source>
        <dbReference type="EMBL" id="MBX57172.1"/>
    </source>
</evidence>
<dbReference type="EMBL" id="GGEC01076688">
    <property type="protein sequence ID" value="MBX57172.1"/>
    <property type="molecule type" value="Transcribed_RNA"/>
</dbReference>